<feature type="compositionally biased region" description="Basic and acidic residues" evidence="1">
    <location>
        <begin position="271"/>
        <end position="280"/>
    </location>
</feature>
<keyword evidence="3" id="KW-1185">Reference proteome</keyword>
<evidence type="ECO:0000256" key="1">
    <source>
        <dbReference type="SAM" id="MobiDB-lite"/>
    </source>
</evidence>
<dbReference type="Proteomes" id="UP000233556">
    <property type="component" value="Unassembled WGS sequence"/>
</dbReference>
<gene>
    <name evidence="2" type="ORF">llap_12938</name>
</gene>
<reference evidence="3" key="1">
    <citation type="submission" date="2017-11" db="EMBL/GenBank/DDBJ databases">
        <authorList>
            <person name="Lima N.C."/>
            <person name="Parody-Merino A.M."/>
            <person name="Battley P.F."/>
            <person name="Fidler A.E."/>
            <person name="Prosdocimi F."/>
        </authorList>
    </citation>
    <scope>NUCLEOTIDE SEQUENCE [LARGE SCALE GENOMIC DNA]</scope>
</reference>
<evidence type="ECO:0000313" key="3">
    <source>
        <dbReference type="Proteomes" id="UP000233556"/>
    </source>
</evidence>
<proteinExistence type="predicted"/>
<organism evidence="2 3">
    <name type="scientific">Limosa lapponica baueri</name>
    <dbReference type="NCBI Taxonomy" id="1758121"/>
    <lineage>
        <taxon>Eukaryota</taxon>
        <taxon>Metazoa</taxon>
        <taxon>Chordata</taxon>
        <taxon>Craniata</taxon>
        <taxon>Vertebrata</taxon>
        <taxon>Euteleostomi</taxon>
        <taxon>Archelosauria</taxon>
        <taxon>Archosauria</taxon>
        <taxon>Dinosauria</taxon>
        <taxon>Saurischia</taxon>
        <taxon>Theropoda</taxon>
        <taxon>Coelurosauria</taxon>
        <taxon>Aves</taxon>
        <taxon>Neognathae</taxon>
        <taxon>Neoaves</taxon>
        <taxon>Charadriiformes</taxon>
        <taxon>Scolopacidae</taxon>
        <taxon>Limosa</taxon>
    </lineage>
</organism>
<sequence>MWVPWRSCRFGNVARISNPFPLHKSNRYQLNNFFASVFTGKGSNHTAQVMEGKNRGSAHEELPTVGEDQVRDHLRNLKVRYCYCFTNTLTIGVEGTVALTSLGAGTALMAATGKEELGEQGPKRSNLPCTPASPRLIFTDSPSTLREGGQNPQCSHLCRDPDIKEHPALSHNTSLRHTTQTVPQSVHVSQTGSLNCTGDLDLAEKEEEEEDVQCNAALYGAACGLLFTTQRYHIKHAKLETSRGTVTAGKNLTKTDSDRPHGKKKMQTPFQRDKQSQERHQEGKVMYSWLIHEEEEATAGRGHVIMAQKCPMGYRNGLLCLPLHNLQDAKKP</sequence>
<feature type="region of interest" description="Disordered" evidence="1">
    <location>
        <begin position="245"/>
        <end position="280"/>
    </location>
</feature>
<dbReference type="EMBL" id="KZ507475">
    <property type="protein sequence ID" value="PKU36759.1"/>
    <property type="molecule type" value="Genomic_DNA"/>
</dbReference>
<evidence type="ECO:0000313" key="2">
    <source>
        <dbReference type="EMBL" id="PKU36759.1"/>
    </source>
</evidence>
<name>A0A2I0TSJ7_LIMLA</name>
<dbReference type="AlphaFoldDB" id="A0A2I0TSJ7"/>
<reference evidence="3" key="2">
    <citation type="submission" date="2017-12" db="EMBL/GenBank/DDBJ databases">
        <title>Genome sequence of the Bar-tailed Godwit (Limosa lapponica baueri).</title>
        <authorList>
            <person name="Lima N.C.B."/>
            <person name="Parody-Merino A.M."/>
            <person name="Battley P.F."/>
            <person name="Fidler A.E."/>
            <person name="Prosdocimi F."/>
        </authorList>
    </citation>
    <scope>NUCLEOTIDE SEQUENCE [LARGE SCALE GENOMIC DNA]</scope>
</reference>
<accession>A0A2I0TSJ7</accession>
<protein>
    <submittedName>
        <fullName evidence="2">Uncharacterized protein</fullName>
    </submittedName>
</protein>
<feature type="region of interest" description="Disordered" evidence="1">
    <location>
        <begin position="174"/>
        <end position="194"/>
    </location>
</feature>